<dbReference type="Gene3D" id="1.25.40.20">
    <property type="entry name" value="Ankyrin repeat-containing domain"/>
    <property type="match status" value="1"/>
</dbReference>
<dbReference type="AlphaFoldDB" id="A0A4D7K1S3"/>
<evidence type="ECO:0000256" key="2">
    <source>
        <dbReference type="ARBA" id="ARBA00023043"/>
    </source>
</evidence>
<dbReference type="RefSeq" id="WP_137090412.1">
    <property type="nucleotide sequence ID" value="NZ_CP028923.1"/>
</dbReference>
<dbReference type="OrthoDB" id="2575953at2"/>
<dbReference type="EMBL" id="CP028923">
    <property type="protein sequence ID" value="QCK14824.1"/>
    <property type="molecule type" value="Genomic_DNA"/>
</dbReference>
<dbReference type="PROSITE" id="PS50297">
    <property type="entry name" value="ANK_REP_REGION"/>
    <property type="match status" value="2"/>
</dbReference>
<reference evidence="4 5" key="1">
    <citation type="submission" date="2018-04" db="EMBL/GenBank/DDBJ databases">
        <title>Complete genome uncultured novel isolate.</title>
        <authorList>
            <person name="Merlino G."/>
        </authorList>
    </citation>
    <scope>NUCLEOTIDE SEQUENCE [LARGE SCALE GENOMIC DNA]</scope>
    <source>
        <strain evidence="5">R1DC9</strain>
    </source>
</reference>
<evidence type="ECO:0000313" key="4">
    <source>
        <dbReference type="EMBL" id="QCK14824.1"/>
    </source>
</evidence>
<evidence type="ECO:0000256" key="3">
    <source>
        <dbReference type="PROSITE-ProRule" id="PRU00023"/>
    </source>
</evidence>
<dbReference type="PANTHER" id="PTHR24171:SF9">
    <property type="entry name" value="ANKYRIN REPEAT DOMAIN-CONTAINING PROTEIN 39"/>
    <property type="match status" value="1"/>
</dbReference>
<organism evidence="4 5">
    <name type="scientific">Mangrovivirga cuniculi</name>
    <dbReference type="NCBI Taxonomy" id="2715131"/>
    <lineage>
        <taxon>Bacteria</taxon>
        <taxon>Pseudomonadati</taxon>
        <taxon>Bacteroidota</taxon>
        <taxon>Cytophagia</taxon>
        <taxon>Cytophagales</taxon>
        <taxon>Mangrovivirgaceae</taxon>
        <taxon>Mangrovivirga</taxon>
    </lineage>
</organism>
<keyword evidence="2 3" id="KW-0040">ANK repeat</keyword>
<evidence type="ECO:0000313" key="5">
    <source>
        <dbReference type="Proteomes" id="UP000298616"/>
    </source>
</evidence>
<protein>
    <submittedName>
        <fullName evidence="4">Uncharacterized protein</fullName>
    </submittedName>
</protein>
<dbReference type="Pfam" id="PF12796">
    <property type="entry name" value="Ank_2"/>
    <property type="match status" value="1"/>
</dbReference>
<name>A0A4D7K1S3_9BACT</name>
<feature type="repeat" description="ANK" evidence="3">
    <location>
        <begin position="218"/>
        <end position="250"/>
    </location>
</feature>
<dbReference type="KEGG" id="fpf:DCC35_08765"/>
<dbReference type="PANTHER" id="PTHR24171">
    <property type="entry name" value="ANKYRIN REPEAT DOMAIN-CONTAINING PROTEIN 39-RELATED"/>
    <property type="match status" value="1"/>
</dbReference>
<keyword evidence="5" id="KW-1185">Reference proteome</keyword>
<keyword evidence="1" id="KW-0677">Repeat</keyword>
<gene>
    <name evidence="4" type="ORF">DCC35_08765</name>
</gene>
<sequence>MNQFIKAVENNELTEFSLGLNSYYLQDPQIDEHWILGQWKKFIIPAIENDPELENSVIQMLKSLIKNKEHDLEERVESLLYHLYVYFYFKDQKVINFEIEEITENINAFVEEYFNYLNKSKNATKLNELSSSIESIKRKGGLPNLNLDFKNYQEEFEIAVARGEKDKVKQLLENRPIDINKSNEFGYPPLHNAIRKKNEEVALYLIDQGAEIDKIDADGYPPVYYTVKRNLPKVLESLISQGANLNFRDEEGNNLIWLALMTNRGGDNEIVEILLDKGVDPKQKNFHGVDALGLLSMPKNDSVKSLFMDFL</sequence>
<dbReference type="SMART" id="SM00248">
    <property type="entry name" value="ANK"/>
    <property type="match status" value="4"/>
</dbReference>
<evidence type="ECO:0000256" key="1">
    <source>
        <dbReference type="ARBA" id="ARBA00022737"/>
    </source>
</evidence>
<accession>A0A4D7K1S3</accession>
<dbReference type="InterPro" id="IPR036770">
    <property type="entry name" value="Ankyrin_rpt-contain_sf"/>
</dbReference>
<proteinExistence type="predicted"/>
<dbReference type="InterPro" id="IPR002110">
    <property type="entry name" value="Ankyrin_rpt"/>
</dbReference>
<feature type="repeat" description="ANK" evidence="3">
    <location>
        <begin position="185"/>
        <end position="217"/>
    </location>
</feature>
<dbReference type="Proteomes" id="UP000298616">
    <property type="component" value="Chromosome"/>
</dbReference>
<dbReference type="PROSITE" id="PS50088">
    <property type="entry name" value="ANK_REPEAT"/>
    <property type="match status" value="2"/>
</dbReference>
<dbReference type="SUPFAM" id="SSF48403">
    <property type="entry name" value="Ankyrin repeat"/>
    <property type="match status" value="1"/>
</dbReference>